<sequence>MPQKFNSSIYQLDTTFQTTIPFFFSDTQLSPSPTLNILGLSFTHNLKWELHIASLATNNFYEAYSPVFLAPNY</sequence>
<keyword evidence="2" id="KW-1185">Reference proteome</keyword>
<accession>A0A5B7FI91</accession>
<proteinExistence type="predicted"/>
<name>A0A5B7FI91_PORTR</name>
<comment type="caution">
    <text evidence="1">The sequence shown here is derived from an EMBL/GenBank/DDBJ whole genome shotgun (WGS) entry which is preliminary data.</text>
</comment>
<dbReference type="AlphaFoldDB" id="A0A5B7FI91"/>
<reference evidence="1 2" key="1">
    <citation type="submission" date="2019-05" db="EMBL/GenBank/DDBJ databases">
        <title>Another draft genome of Portunus trituberculatus and its Hox gene families provides insights of decapod evolution.</title>
        <authorList>
            <person name="Jeong J.-H."/>
            <person name="Song I."/>
            <person name="Kim S."/>
            <person name="Choi T."/>
            <person name="Kim D."/>
            <person name="Ryu S."/>
            <person name="Kim W."/>
        </authorList>
    </citation>
    <scope>NUCLEOTIDE SEQUENCE [LARGE SCALE GENOMIC DNA]</scope>
    <source>
        <tissue evidence="1">Muscle</tissue>
    </source>
</reference>
<evidence type="ECO:0000313" key="2">
    <source>
        <dbReference type="Proteomes" id="UP000324222"/>
    </source>
</evidence>
<dbReference type="Proteomes" id="UP000324222">
    <property type="component" value="Unassembled WGS sequence"/>
</dbReference>
<evidence type="ECO:0000313" key="1">
    <source>
        <dbReference type="EMBL" id="MPC44648.1"/>
    </source>
</evidence>
<organism evidence="1 2">
    <name type="scientific">Portunus trituberculatus</name>
    <name type="common">Swimming crab</name>
    <name type="synonym">Neptunus trituberculatus</name>
    <dbReference type="NCBI Taxonomy" id="210409"/>
    <lineage>
        <taxon>Eukaryota</taxon>
        <taxon>Metazoa</taxon>
        <taxon>Ecdysozoa</taxon>
        <taxon>Arthropoda</taxon>
        <taxon>Crustacea</taxon>
        <taxon>Multicrustacea</taxon>
        <taxon>Malacostraca</taxon>
        <taxon>Eumalacostraca</taxon>
        <taxon>Eucarida</taxon>
        <taxon>Decapoda</taxon>
        <taxon>Pleocyemata</taxon>
        <taxon>Brachyura</taxon>
        <taxon>Eubrachyura</taxon>
        <taxon>Portunoidea</taxon>
        <taxon>Portunidae</taxon>
        <taxon>Portuninae</taxon>
        <taxon>Portunus</taxon>
    </lineage>
</organism>
<gene>
    <name evidence="1" type="ORF">E2C01_038325</name>
</gene>
<dbReference type="EMBL" id="VSRR010006378">
    <property type="protein sequence ID" value="MPC44648.1"/>
    <property type="molecule type" value="Genomic_DNA"/>
</dbReference>
<protein>
    <submittedName>
        <fullName evidence="1">Uncharacterized protein</fullName>
    </submittedName>
</protein>